<gene>
    <name evidence="2" type="ORF">AVDCRST_MAG15-602</name>
</gene>
<dbReference type="AlphaFoldDB" id="A0A6J4NNY3"/>
<reference evidence="2" key="1">
    <citation type="submission" date="2020-02" db="EMBL/GenBank/DDBJ databases">
        <authorList>
            <person name="Meier V. D."/>
        </authorList>
    </citation>
    <scope>NUCLEOTIDE SEQUENCE</scope>
    <source>
        <strain evidence="2">AVDCRST_MAG15</strain>
    </source>
</reference>
<accession>A0A6J4NNY3</accession>
<protein>
    <submittedName>
        <fullName evidence="2">Uncharacterized protein</fullName>
    </submittedName>
</protein>
<evidence type="ECO:0000256" key="1">
    <source>
        <dbReference type="SAM" id="MobiDB-lite"/>
    </source>
</evidence>
<evidence type="ECO:0000313" key="2">
    <source>
        <dbReference type="EMBL" id="CAA9393898.1"/>
    </source>
</evidence>
<sequence>MSDNFKSHQRGLDSPGESHQAITPHDTDSVVPRPRALWCNSAGSLVLEDATGNALTYFVQAGQIVPFRAVKVRATGTTATVFGWD</sequence>
<organism evidence="2">
    <name type="scientific">uncultured Rubellimicrobium sp</name>
    <dbReference type="NCBI Taxonomy" id="543078"/>
    <lineage>
        <taxon>Bacteria</taxon>
        <taxon>Pseudomonadati</taxon>
        <taxon>Pseudomonadota</taxon>
        <taxon>Alphaproteobacteria</taxon>
        <taxon>Rhodobacterales</taxon>
        <taxon>Roseobacteraceae</taxon>
        <taxon>Rubellimicrobium</taxon>
        <taxon>environmental samples</taxon>
    </lineage>
</organism>
<dbReference type="EMBL" id="CADCUU010000085">
    <property type="protein sequence ID" value="CAA9393898.1"/>
    <property type="molecule type" value="Genomic_DNA"/>
</dbReference>
<name>A0A6J4NNY3_9RHOB</name>
<proteinExistence type="predicted"/>
<feature type="region of interest" description="Disordered" evidence="1">
    <location>
        <begin position="1"/>
        <end position="29"/>
    </location>
</feature>